<evidence type="ECO:0000313" key="2">
    <source>
        <dbReference type="Proteomes" id="UP001647509"/>
    </source>
</evidence>
<keyword evidence="2" id="KW-1185">Reference proteome</keyword>
<organism evidence="1 2">
    <name type="scientific">Pseudotamlana agarivorans</name>
    <dbReference type="NCBI Taxonomy" id="481183"/>
    <lineage>
        <taxon>Bacteria</taxon>
        <taxon>Pseudomonadati</taxon>
        <taxon>Bacteroidota</taxon>
        <taxon>Flavobacteriia</taxon>
        <taxon>Flavobacteriales</taxon>
        <taxon>Flavobacteriaceae</taxon>
        <taxon>Pseudotamlana</taxon>
    </lineage>
</organism>
<gene>
    <name evidence="1" type="ORF">KO493_10355</name>
</gene>
<sequence>MASLLLFGCHSTKENTSNSIWDKTVPTGDASALTTTAKSSAFSEVEKQKWPHTDLLTDSVPGISLQKAYEFLKGKEVQPITVGVIDSGIDIDHEDLKDLLWTNPVDNSVNNTDDDKNKYTDDVHGWNFLGGKEGEAAYERNELTREYAKYSKRFKGVNEASVEDVDKAAYAKYLKLKAEYEVGVNQYKPLYDSYTASVKAAKAADLEVKSALKKDNYTLEEVKALPETKNTKMIIQVLSQGLTVEDAIAQYDGPLKILSTIIEQKFNPEFNGRQTSDNPEDISDVVYGNNYVKGSLTEESHGTHVAGIILGNRHNQKGIQGVTDKAKLITVRAIPNGDEHDKDVALAIHYMVDNGAKVINMSFGKGTSPNPEWVYNAMKYAASKDVLLVKAAGNEGNNIDEIMMFPNDAMDNVNEFTNNVITVGANTRFFNEKLVGDFSNYGKISVDIFAPGDGIYSTIPNSEYDYKNGTSMASPQVAGVAALVRAYYPQLSAAQVKQIIMNSVTKVDMDVFVPKTAGKKKKNFSEFSKSGRILNAYNAVKMADDMVSE</sequence>
<dbReference type="EMBL" id="JAHKPD010000014">
    <property type="protein sequence ID" value="MBU2951096.1"/>
    <property type="molecule type" value="Genomic_DNA"/>
</dbReference>
<dbReference type="Proteomes" id="UP001647509">
    <property type="component" value="Unassembled WGS sequence"/>
</dbReference>
<comment type="caution">
    <text evidence="1">The sequence shown here is derived from an EMBL/GenBank/DDBJ whole genome shotgun (WGS) entry which is preliminary data.</text>
</comment>
<evidence type="ECO:0000313" key="1">
    <source>
        <dbReference type="EMBL" id="MBU2951096.1"/>
    </source>
</evidence>
<reference evidence="1" key="1">
    <citation type="submission" date="2021-05" db="EMBL/GenBank/DDBJ databases">
        <title>Draft genomes of bacteria isolated from model marine particles.</title>
        <authorList>
            <person name="Datta M.S."/>
            <person name="Schwartzman J.A."/>
            <person name="Enke T.N."/>
            <person name="Saavedra J."/>
            <person name="Cermak N."/>
            <person name="Cordero O.X."/>
        </authorList>
    </citation>
    <scope>NUCLEOTIDE SEQUENCE</scope>
    <source>
        <strain evidence="1">I2M19</strain>
    </source>
</reference>
<accession>A0ACC5U9V2</accession>
<proteinExistence type="predicted"/>
<protein>
    <submittedName>
        <fullName evidence="1">S8 family serine peptidase</fullName>
    </submittedName>
</protein>
<name>A0ACC5U9V2_9FLAO</name>